<evidence type="ECO:0000313" key="1">
    <source>
        <dbReference type="EMBL" id="GME27744.1"/>
    </source>
</evidence>
<evidence type="ECO:0000313" key="2">
    <source>
        <dbReference type="Proteomes" id="UP001165186"/>
    </source>
</evidence>
<keyword evidence="2" id="KW-1185">Reference proteome</keyword>
<gene>
    <name evidence="1" type="primary">g1626</name>
    <name evidence="1" type="ORF">NpPPO83_00001626</name>
</gene>
<proteinExistence type="predicted"/>
<dbReference type="EMBL" id="BSXG01000040">
    <property type="protein sequence ID" value="GME27744.1"/>
    <property type="molecule type" value="Genomic_DNA"/>
</dbReference>
<sequence length="88" mass="9828">MTVNGDHAVGQLVEQLTIGFDTLSSEYRILYDRHRELENKLAWAKQQYLDLLKRFTPDIALQDHKVAMTVIAGLAPTSFGKPSALAIS</sequence>
<organism evidence="1 2">
    <name type="scientific">Neofusicoccum parvum</name>
    <dbReference type="NCBI Taxonomy" id="310453"/>
    <lineage>
        <taxon>Eukaryota</taxon>
        <taxon>Fungi</taxon>
        <taxon>Dikarya</taxon>
        <taxon>Ascomycota</taxon>
        <taxon>Pezizomycotina</taxon>
        <taxon>Dothideomycetes</taxon>
        <taxon>Dothideomycetes incertae sedis</taxon>
        <taxon>Botryosphaeriales</taxon>
        <taxon>Botryosphaeriaceae</taxon>
        <taxon>Neofusicoccum</taxon>
    </lineage>
</organism>
<dbReference type="Proteomes" id="UP001165186">
    <property type="component" value="Unassembled WGS sequence"/>
</dbReference>
<comment type="caution">
    <text evidence="1">The sequence shown here is derived from an EMBL/GenBank/DDBJ whole genome shotgun (WGS) entry which is preliminary data.</text>
</comment>
<accession>A0ACB5S4R4</accession>
<name>A0ACB5S4R4_9PEZI</name>
<reference evidence="1" key="1">
    <citation type="submission" date="2024-09" db="EMBL/GenBank/DDBJ databases">
        <title>Draft Genome Sequences of Neofusicoccum parvum.</title>
        <authorList>
            <person name="Ashida A."/>
            <person name="Camagna M."/>
            <person name="Tanaka A."/>
            <person name="Takemoto D."/>
        </authorList>
    </citation>
    <scope>NUCLEOTIDE SEQUENCE</scope>
    <source>
        <strain evidence="1">PPO83</strain>
    </source>
</reference>
<protein>
    <submittedName>
        <fullName evidence="1">Uncharacterized protein</fullName>
    </submittedName>
</protein>